<evidence type="ECO:0000313" key="2">
    <source>
        <dbReference type="Proteomes" id="UP000594014"/>
    </source>
</evidence>
<sequence>MKNNGLITKSYVNTLIKKRDRDIHKGDCGKILIYAGSKGMAGAAVLCARAALRTGAGLVRVSVPEELFPILQIGVPEATCLSRERLLEDLMQYTAIVIGPGLGVDAKDGVLIKKILRATDKPVVLDADGLNLLKGELEIMKEARAKLILTPHPGEAARLLERKAAEINEDRLRSAMELASRTGSVTVLKGAGSVVATPEGKTYINTTGNPGMATGGSGDVLSGIIAALTGQGLDSESAAVAGVYLHGLAGDLASDRMGEYGLIATDIADMSALAIKSILDTHEPMEK</sequence>
<proteinExistence type="predicted"/>
<dbReference type="EMBL" id="CP042469">
    <property type="protein sequence ID" value="QOX63310.1"/>
    <property type="molecule type" value="Genomic_DNA"/>
</dbReference>
<evidence type="ECO:0000313" key="1">
    <source>
        <dbReference type="EMBL" id="QOX63310.1"/>
    </source>
</evidence>
<gene>
    <name evidence="1" type="ORF">FRZ06_08085</name>
</gene>
<organism evidence="1 2">
    <name type="scientific">Anoxybacterium hadale</name>
    <dbReference type="NCBI Taxonomy" id="3408580"/>
    <lineage>
        <taxon>Bacteria</taxon>
        <taxon>Bacillati</taxon>
        <taxon>Bacillota</taxon>
        <taxon>Clostridia</taxon>
        <taxon>Peptostreptococcales</taxon>
        <taxon>Anaerovoracaceae</taxon>
        <taxon>Anoxybacterium</taxon>
    </lineage>
</organism>
<dbReference type="Proteomes" id="UP000594014">
    <property type="component" value="Chromosome"/>
</dbReference>
<accession>A0ACD1AA70</accession>
<name>A0ACD1AA70_9FIRM</name>
<keyword evidence="2" id="KW-1185">Reference proteome</keyword>
<protein>
    <submittedName>
        <fullName evidence="1">NAD(P)H-hydrate dehydratase</fullName>
    </submittedName>
</protein>
<reference evidence="1" key="1">
    <citation type="submission" date="2019-08" db="EMBL/GenBank/DDBJ databases">
        <title>Genome sequence of Clostridiales bacterium MT110.</title>
        <authorList>
            <person name="Cao J."/>
        </authorList>
    </citation>
    <scope>NUCLEOTIDE SEQUENCE</scope>
    <source>
        <strain evidence="1">MT110</strain>
    </source>
</reference>